<dbReference type="PANTHER" id="PTHR31827:SF1">
    <property type="entry name" value="EMB|CAB89363.1"/>
    <property type="match status" value="1"/>
</dbReference>
<gene>
    <name evidence="2" type="ORF">Ae201684_017566</name>
</gene>
<dbReference type="Proteomes" id="UP000481153">
    <property type="component" value="Unassembled WGS sequence"/>
</dbReference>
<feature type="region of interest" description="Disordered" evidence="1">
    <location>
        <begin position="134"/>
        <end position="153"/>
    </location>
</feature>
<evidence type="ECO:0000313" key="3">
    <source>
        <dbReference type="Proteomes" id="UP000481153"/>
    </source>
</evidence>
<dbReference type="PANTHER" id="PTHR31827">
    <property type="entry name" value="EMB|CAB89363.1"/>
    <property type="match status" value="1"/>
</dbReference>
<organism evidence="2 3">
    <name type="scientific">Aphanomyces euteiches</name>
    <dbReference type="NCBI Taxonomy" id="100861"/>
    <lineage>
        <taxon>Eukaryota</taxon>
        <taxon>Sar</taxon>
        <taxon>Stramenopiles</taxon>
        <taxon>Oomycota</taxon>
        <taxon>Saprolegniomycetes</taxon>
        <taxon>Saprolegniales</taxon>
        <taxon>Verrucalvaceae</taxon>
        <taxon>Aphanomyces</taxon>
    </lineage>
</organism>
<accession>A0A6G0W8U2</accession>
<dbReference type="EMBL" id="VJMJ01000301">
    <property type="protein sequence ID" value="KAF0723599.1"/>
    <property type="molecule type" value="Genomic_DNA"/>
</dbReference>
<dbReference type="AlphaFoldDB" id="A0A6G0W8U2"/>
<protein>
    <submittedName>
        <fullName evidence="2">Uncharacterized protein</fullName>
    </submittedName>
</protein>
<sequence>MTTQCFFNHCPLPATNVQGVFKCANHRYRAKCKVDACPNQAYARSMCVRHGGKAKCKVDRCQSKCRVGEYCIRHGPTASRPRCSEVGCDKLAQASGKCTHHGGGRFCKREGCFSRGQHNGLCSFHFQIEQRQAATDATTAHPAEPTTTTTTSSLATDESALWALLENSSWDDQGCSTEVALMLDLFDPILLSGCGDL</sequence>
<reference evidence="2 3" key="1">
    <citation type="submission" date="2019-07" db="EMBL/GenBank/DDBJ databases">
        <title>Genomics analysis of Aphanomyces spp. identifies a new class of oomycete effector associated with host adaptation.</title>
        <authorList>
            <person name="Gaulin E."/>
        </authorList>
    </citation>
    <scope>NUCLEOTIDE SEQUENCE [LARGE SCALE GENOMIC DNA]</scope>
    <source>
        <strain evidence="2 3">ATCC 201684</strain>
    </source>
</reference>
<evidence type="ECO:0000256" key="1">
    <source>
        <dbReference type="SAM" id="MobiDB-lite"/>
    </source>
</evidence>
<name>A0A6G0W8U2_9STRA</name>
<comment type="caution">
    <text evidence="2">The sequence shown here is derived from an EMBL/GenBank/DDBJ whole genome shotgun (WGS) entry which is preliminary data.</text>
</comment>
<proteinExistence type="predicted"/>
<keyword evidence="3" id="KW-1185">Reference proteome</keyword>
<dbReference type="VEuPathDB" id="FungiDB:AeMF1_005529"/>
<evidence type="ECO:0000313" key="2">
    <source>
        <dbReference type="EMBL" id="KAF0723599.1"/>
    </source>
</evidence>